<dbReference type="RefSeq" id="WP_077926660.1">
    <property type="nucleotide sequence ID" value="NZ_BAABKE010000010.1"/>
</dbReference>
<dbReference type="EMBL" id="BAABKE010000010">
    <property type="protein sequence ID" value="GAA5103873.1"/>
    <property type="molecule type" value="Genomic_DNA"/>
</dbReference>
<organism evidence="3 4">
    <name type="scientific">Wohlfahrtiimonas larvae</name>
    <dbReference type="NCBI Taxonomy" id="1157986"/>
    <lineage>
        <taxon>Bacteria</taxon>
        <taxon>Pseudomonadati</taxon>
        <taxon>Pseudomonadota</taxon>
        <taxon>Gammaproteobacteria</taxon>
        <taxon>Cardiobacteriales</taxon>
        <taxon>Ignatzschineriaceae</taxon>
        <taxon>Wohlfahrtiimonas</taxon>
    </lineage>
</organism>
<dbReference type="InterPro" id="IPR036514">
    <property type="entry name" value="SGNH_hydro_sf"/>
</dbReference>
<comment type="caution">
    <text evidence="3">The sequence shown here is derived from an EMBL/GenBank/DDBJ whole genome shotgun (WGS) entry which is preliminary data.</text>
</comment>
<name>A0ABP9N2Z4_9GAMM</name>
<dbReference type="InterPro" id="IPR051532">
    <property type="entry name" value="Ester_Hydrolysis_Enzymes"/>
</dbReference>
<accession>A0ABP9N2Z4</accession>
<dbReference type="CDD" id="cd01822">
    <property type="entry name" value="Lysophospholipase_L1_like"/>
    <property type="match status" value="1"/>
</dbReference>
<dbReference type="PANTHER" id="PTHR30383">
    <property type="entry name" value="THIOESTERASE 1/PROTEASE 1/LYSOPHOSPHOLIPASE L1"/>
    <property type="match status" value="1"/>
</dbReference>
<keyword evidence="4" id="KW-1185">Reference proteome</keyword>
<dbReference type="InterPro" id="IPR013830">
    <property type="entry name" value="SGNH_hydro"/>
</dbReference>
<proteinExistence type="predicted"/>
<dbReference type="Gene3D" id="3.40.50.1110">
    <property type="entry name" value="SGNH hydrolase"/>
    <property type="match status" value="1"/>
</dbReference>
<reference evidence="4" key="1">
    <citation type="journal article" date="2019" name="Int. J. Syst. Evol. Microbiol.">
        <title>The Global Catalogue of Microorganisms (GCM) 10K type strain sequencing project: providing services to taxonomists for standard genome sequencing and annotation.</title>
        <authorList>
            <consortium name="The Broad Institute Genomics Platform"/>
            <consortium name="The Broad Institute Genome Sequencing Center for Infectious Disease"/>
            <person name="Wu L."/>
            <person name="Ma J."/>
        </authorList>
    </citation>
    <scope>NUCLEOTIDE SEQUENCE [LARGE SCALE GENOMIC DNA]</scope>
    <source>
        <strain evidence="4">JCM 18424</strain>
    </source>
</reference>
<dbReference type="SUPFAM" id="SSF52266">
    <property type="entry name" value="SGNH hydrolase"/>
    <property type="match status" value="1"/>
</dbReference>
<keyword evidence="1" id="KW-0732">Signal</keyword>
<evidence type="ECO:0000313" key="3">
    <source>
        <dbReference type="EMBL" id="GAA5103873.1"/>
    </source>
</evidence>
<evidence type="ECO:0000256" key="1">
    <source>
        <dbReference type="SAM" id="SignalP"/>
    </source>
</evidence>
<sequence length="203" mass="22150">MITKQLKLILALFITIGFAQAQSILVVGDSISAGFGIDPKDGWVNLLDEKLKAEGYQYEMVNRSISGDTTTNGLNRLPKALEEVKPEITIIELGGNDGLRATPPKRIADNLSSMIELAKSANSKVLLVGIQLPPNYGDAYLERFLAIYPELGEKHQIAVLPSIVEKVGGNNDLMQGDGIHSNKDGQPLMMESVWEKLKPLLSH</sequence>
<feature type="chain" id="PRO_5045039076" evidence="1">
    <location>
        <begin position="22"/>
        <end position="203"/>
    </location>
</feature>
<dbReference type="Pfam" id="PF13472">
    <property type="entry name" value="Lipase_GDSL_2"/>
    <property type="match status" value="1"/>
</dbReference>
<protein>
    <submittedName>
        <fullName evidence="3">Esterase TesA</fullName>
    </submittedName>
</protein>
<feature type="domain" description="SGNH hydrolase-type esterase" evidence="2">
    <location>
        <begin position="26"/>
        <end position="186"/>
    </location>
</feature>
<feature type="signal peptide" evidence="1">
    <location>
        <begin position="1"/>
        <end position="21"/>
    </location>
</feature>
<dbReference type="PANTHER" id="PTHR30383:SF24">
    <property type="entry name" value="THIOESTERASE 1_PROTEASE 1_LYSOPHOSPHOLIPASE L1"/>
    <property type="match status" value="1"/>
</dbReference>
<gene>
    <name evidence="3" type="primary">tesA</name>
    <name evidence="3" type="ORF">GCM10023338_22890</name>
</gene>
<evidence type="ECO:0000313" key="4">
    <source>
        <dbReference type="Proteomes" id="UP001500631"/>
    </source>
</evidence>
<dbReference type="Proteomes" id="UP001500631">
    <property type="component" value="Unassembled WGS sequence"/>
</dbReference>
<evidence type="ECO:0000259" key="2">
    <source>
        <dbReference type="Pfam" id="PF13472"/>
    </source>
</evidence>